<keyword evidence="3" id="KW-1185">Reference proteome</keyword>
<dbReference type="Proteomes" id="UP001202328">
    <property type="component" value="Unassembled WGS sequence"/>
</dbReference>
<accession>A0AAD4SJM2</accession>
<gene>
    <name evidence="2" type="ORF">MKW98_029401</name>
</gene>
<dbReference type="AlphaFoldDB" id="A0AAD4SJM2"/>
<comment type="caution">
    <text evidence="2">The sequence shown here is derived from an EMBL/GenBank/DDBJ whole genome shotgun (WGS) entry which is preliminary data.</text>
</comment>
<dbReference type="EMBL" id="JAJJMB010010439">
    <property type="protein sequence ID" value="KAI3908851.1"/>
    <property type="molecule type" value="Genomic_DNA"/>
</dbReference>
<sequence length="130" mass="15121">MASCEDIKKPRSSSSSFKKNKKKKCSSCCCCNCRYRATSLDDSSYCHSTDSNEQIASTSSHTMVQDRLDQMIRDRSMRIGDKLRNEGLRKKRRSKERLNIYSTKSIVMVALDKYSYDPREDFRESMIECD</sequence>
<name>A0AAD4SJM2_9MAGN</name>
<feature type="region of interest" description="Disordered" evidence="1">
    <location>
        <begin position="1"/>
        <end position="24"/>
    </location>
</feature>
<proteinExistence type="predicted"/>
<protein>
    <recommendedName>
        <fullName evidence="4">Ovate family protein</fullName>
    </recommendedName>
</protein>
<reference evidence="2" key="1">
    <citation type="submission" date="2022-04" db="EMBL/GenBank/DDBJ databases">
        <title>A functionally conserved STORR gene fusion in Papaver species that diverged 16.8 million years ago.</title>
        <authorList>
            <person name="Catania T."/>
        </authorList>
    </citation>
    <scope>NUCLEOTIDE SEQUENCE</scope>
    <source>
        <strain evidence="2">S-188037</strain>
    </source>
</reference>
<evidence type="ECO:0000256" key="1">
    <source>
        <dbReference type="SAM" id="MobiDB-lite"/>
    </source>
</evidence>
<evidence type="ECO:0008006" key="4">
    <source>
        <dbReference type="Google" id="ProtNLM"/>
    </source>
</evidence>
<evidence type="ECO:0000313" key="2">
    <source>
        <dbReference type="EMBL" id="KAI3908851.1"/>
    </source>
</evidence>
<organism evidence="2 3">
    <name type="scientific">Papaver atlanticum</name>
    <dbReference type="NCBI Taxonomy" id="357466"/>
    <lineage>
        <taxon>Eukaryota</taxon>
        <taxon>Viridiplantae</taxon>
        <taxon>Streptophyta</taxon>
        <taxon>Embryophyta</taxon>
        <taxon>Tracheophyta</taxon>
        <taxon>Spermatophyta</taxon>
        <taxon>Magnoliopsida</taxon>
        <taxon>Ranunculales</taxon>
        <taxon>Papaveraceae</taxon>
        <taxon>Papaveroideae</taxon>
        <taxon>Papaver</taxon>
    </lineage>
</organism>
<evidence type="ECO:0000313" key="3">
    <source>
        <dbReference type="Proteomes" id="UP001202328"/>
    </source>
</evidence>